<dbReference type="AlphaFoldDB" id="G5KDW6"/>
<keyword evidence="2" id="KW-1185">Reference proteome</keyword>
<proteinExistence type="predicted"/>
<reference evidence="1 2" key="1">
    <citation type="journal article" date="2014" name="Int. J. Syst. Evol. Microbiol.">
        <title>Phylogenomics and the dynamic genome evolution of the genus Streptococcus.</title>
        <authorList>
            <consortium name="The Broad Institute Genome Sequencing Platform"/>
            <person name="Richards V.P."/>
            <person name="Palmer S.R."/>
            <person name="Pavinski Bitar P.D."/>
            <person name="Qin X."/>
            <person name="Weinstock G.M."/>
            <person name="Highlander S.K."/>
            <person name="Town C.D."/>
            <person name="Burne R.A."/>
            <person name="Stanhope M.J."/>
        </authorList>
    </citation>
    <scope>NUCLEOTIDE SEQUENCE [LARGE SCALE GENOMIC DNA]</scope>
    <source>
        <strain evidence="1 2">2285-97</strain>
    </source>
</reference>
<dbReference type="Proteomes" id="UP000005388">
    <property type="component" value="Unassembled WGS sequence"/>
</dbReference>
<accession>G5KDW6</accession>
<dbReference type="EMBL" id="AEUZ02000001">
    <property type="protein sequence ID" value="EHJ56239.1"/>
    <property type="molecule type" value="Genomic_DNA"/>
</dbReference>
<evidence type="ECO:0000313" key="1">
    <source>
        <dbReference type="EMBL" id="EHJ56239.1"/>
    </source>
</evidence>
<gene>
    <name evidence="1" type="ORF">STRUR_1985</name>
</gene>
<name>G5KDW6_9STRE</name>
<evidence type="ECO:0000313" key="2">
    <source>
        <dbReference type="Proteomes" id="UP000005388"/>
    </source>
</evidence>
<dbReference type="STRING" id="764291.STRUR_1985"/>
<protein>
    <submittedName>
        <fullName evidence="1">Uncharacterized protein</fullName>
    </submittedName>
</protein>
<organism evidence="1 2">
    <name type="scientific">Streptococcus urinalis 2285-97</name>
    <dbReference type="NCBI Taxonomy" id="764291"/>
    <lineage>
        <taxon>Bacteria</taxon>
        <taxon>Bacillati</taxon>
        <taxon>Bacillota</taxon>
        <taxon>Bacilli</taxon>
        <taxon>Lactobacillales</taxon>
        <taxon>Streptococcaceae</taxon>
        <taxon>Streptococcus</taxon>
    </lineage>
</organism>
<comment type="caution">
    <text evidence="1">The sequence shown here is derived from an EMBL/GenBank/DDBJ whole genome shotgun (WGS) entry which is preliminary data.</text>
</comment>
<sequence>MEEINKKLGDRDVYDHGMLWFTLINLLPFNESISEKVDDILKDLVDETRDICKSKEFFMFIVERIPYYDDKLQDLILEE</sequence>